<reference evidence="1 2" key="1">
    <citation type="submission" date="2016-10" db="EMBL/GenBank/DDBJ databases">
        <authorList>
            <person name="de Groot N.N."/>
        </authorList>
    </citation>
    <scope>NUCLEOTIDE SEQUENCE [LARGE SCALE GENOMIC DNA]</scope>
    <source>
        <strain evidence="1 2">DSM 1736</strain>
    </source>
</reference>
<gene>
    <name evidence="1" type="ORF">SAMN04488502_11464</name>
</gene>
<accession>A0A1G9ZHF1</accession>
<evidence type="ECO:0000313" key="2">
    <source>
        <dbReference type="Proteomes" id="UP000214880"/>
    </source>
</evidence>
<dbReference type="OrthoDB" id="1676137at2"/>
<proteinExistence type="predicted"/>
<evidence type="ECO:0000313" key="1">
    <source>
        <dbReference type="EMBL" id="SDN20749.1"/>
    </source>
</evidence>
<name>A0A1G9ZHF1_9FIRM</name>
<keyword evidence="1" id="KW-0418">Kinase</keyword>
<keyword evidence="1" id="KW-0808">Transferase</keyword>
<dbReference type="Proteomes" id="UP000214880">
    <property type="component" value="Unassembled WGS sequence"/>
</dbReference>
<dbReference type="EMBL" id="FNHB01000014">
    <property type="protein sequence ID" value="SDN20749.1"/>
    <property type="molecule type" value="Genomic_DNA"/>
</dbReference>
<organism evidence="1 2">
    <name type="scientific">Dendrosporobacter quercicolus</name>
    <dbReference type="NCBI Taxonomy" id="146817"/>
    <lineage>
        <taxon>Bacteria</taxon>
        <taxon>Bacillati</taxon>
        <taxon>Bacillota</taxon>
        <taxon>Negativicutes</taxon>
        <taxon>Selenomonadales</taxon>
        <taxon>Sporomusaceae</taxon>
        <taxon>Dendrosporobacter</taxon>
    </lineage>
</organism>
<sequence length="463" mass="52779">MMGSSFRKAAFSDDFTSIIDSNGNKIKISDQRVKHIWPFSENMFNATPFVRSIFENRGWHFRFLEPSFDIMHYSKMLCSGKECPSLNLLAGMYYEDIAKNYVNHNDIFVYWGVEHACPCQIGAWPNVWELFSERIGKNNVIYSAFVTLENNFLGRGLGFGTDLLKAFILGDLFDEAECVLKTIAVNKEEALKVFKEETLKVVPSFHKGMKSLERSLQEWADNINKIPLKATLNETPKVLLFGGGAMVFLRGPLTEYCCQQGVIPKIVGFHEFLLYLFSDCARTYGFKKGYDSLDQQFNLAPLIFSLFNPKQNIGETKLAMYSYSTLIFANSMNKRLRKALQGSGIVYDKHVSYINILKEGHRFINNNVFSEAAVAIGKYINSIQTDVFDGLVNIALFTCQPSMHGLSFVRTLSHQYTIPFTGLELEGPWLSANHLRLLENVVFQARRLREMKNSRTTITDCLL</sequence>
<keyword evidence="2" id="KW-1185">Reference proteome</keyword>
<protein>
    <submittedName>
        <fullName evidence="1">Predicted nucleotide-binding protein, sugar kinase/HSP70/actin superfamily</fullName>
    </submittedName>
</protein>
<dbReference type="RefSeq" id="WP_092074915.1">
    <property type="nucleotide sequence ID" value="NZ_FNHB01000014.1"/>
</dbReference>
<dbReference type="GO" id="GO:0016301">
    <property type="term" value="F:kinase activity"/>
    <property type="evidence" value="ECO:0007669"/>
    <property type="project" value="UniProtKB-KW"/>
</dbReference>
<dbReference type="STRING" id="146817.SAMN04488502_11464"/>
<dbReference type="AlphaFoldDB" id="A0A1G9ZHF1"/>